<proteinExistence type="predicted"/>
<accession>A0A7W9X0X6</accession>
<protein>
    <submittedName>
        <fullName evidence="2">Plasmid stabilization system protein ParE</fullName>
    </submittedName>
</protein>
<reference evidence="2 3" key="1">
    <citation type="submission" date="2020-08" db="EMBL/GenBank/DDBJ databases">
        <title>The Agave Microbiome: Exploring the role of microbial communities in plant adaptations to desert environments.</title>
        <authorList>
            <person name="Partida-Martinez L.P."/>
        </authorList>
    </citation>
    <scope>NUCLEOTIDE SEQUENCE [LARGE SCALE GENOMIC DNA]</scope>
    <source>
        <strain evidence="2 3">AT3.2</strain>
    </source>
</reference>
<dbReference type="InterPro" id="IPR035093">
    <property type="entry name" value="RelE/ParE_toxin_dom_sf"/>
</dbReference>
<comment type="caution">
    <text evidence="2">The sequence shown here is derived from an EMBL/GenBank/DDBJ whole genome shotgun (WGS) entry which is preliminary data.</text>
</comment>
<dbReference type="InterPro" id="IPR007712">
    <property type="entry name" value="RelE/ParE_toxin"/>
</dbReference>
<dbReference type="EMBL" id="JACHBX010000002">
    <property type="protein sequence ID" value="MBB6134463.1"/>
    <property type="molecule type" value="Genomic_DNA"/>
</dbReference>
<gene>
    <name evidence="2" type="ORF">HD842_002605</name>
</gene>
<keyword evidence="3" id="KW-1185">Reference proteome</keyword>
<dbReference type="Gene3D" id="3.30.2310.20">
    <property type="entry name" value="RelE-like"/>
    <property type="match status" value="1"/>
</dbReference>
<evidence type="ECO:0000313" key="2">
    <source>
        <dbReference type="EMBL" id="MBB6134463.1"/>
    </source>
</evidence>
<dbReference type="RefSeq" id="WP_183555026.1">
    <property type="nucleotide sequence ID" value="NZ_JACHBX010000002.1"/>
</dbReference>
<organism evidence="2 3">
    <name type="scientific">Massilia aurea</name>
    <dbReference type="NCBI Taxonomy" id="373040"/>
    <lineage>
        <taxon>Bacteria</taxon>
        <taxon>Pseudomonadati</taxon>
        <taxon>Pseudomonadota</taxon>
        <taxon>Betaproteobacteria</taxon>
        <taxon>Burkholderiales</taxon>
        <taxon>Oxalobacteraceae</taxon>
        <taxon>Telluria group</taxon>
        <taxon>Massilia</taxon>
    </lineage>
</organism>
<sequence length="107" mass="12566">MKIIWTESAQDDLLTIRQYLKQSESPDYARKVTQQIRDEVASLMQWPNKGTLVGELEELNLPRYRQLLAGQHRIIVECGDRECFYIYIVCHTSRDLAALLRRRILSS</sequence>
<name>A0A7W9X0X6_9BURK</name>
<evidence type="ECO:0000313" key="3">
    <source>
        <dbReference type="Proteomes" id="UP000540787"/>
    </source>
</evidence>
<dbReference type="Pfam" id="PF05016">
    <property type="entry name" value="ParE_toxin"/>
    <property type="match status" value="1"/>
</dbReference>
<dbReference type="Proteomes" id="UP000540787">
    <property type="component" value="Unassembled WGS sequence"/>
</dbReference>
<dbReference type="AlphaFoldDB" id="A0A7W9X0X6"/>
<keyword evidence="1" id="KW-1277">Toxin-antitoxin system</keyword>
<evidence type="ECO:0000256" key="1">
    <source>
        <dbReference type="ARBA" id="ARBA00022649"/>
    </source>
</evidence>